<dbReference type="Gene3D" id="1.10.357.10">
    <property type="entry name" value="Tetracycline Repressor, domain 2"/>
    <property type="match status" value="1"/>
</dbReference>
<dbReference type="Proteomes" id="UP000634229">
    <property type="component" value="Unassembled WGS sequence"/>
</dbReference>
<evidence type="ECO:0000256" key="2">
    <source>
        <dbReference type="PROSITE-ProRule" id="PRU00335"/>
    </source>
</evidence>
<gene>
    <name evidence="4" type="ORF">JK363_11000</name>
</gene>
<evidence type="ECO:0000259" key="3">
    <source>
        <dbReference type="PROSITE" id="PS50977"/>
    </source>
</evidence>
<feature type="domain" description="HTH tetR-type" evidence="3">
    <location>
        <begin position="7"/>
        <end position="67"/>
    </location>
</feature>
<keyword evidence="1 2" id="KW-0238">DNA-binding</keyword>
<evidence type="ECO:0000313" key="5">
    <source>
        <dbReference type="Proteomes" id="UP000634229"/>
    </source>
</evidence>
<evidence type="ECO:0000256" key="1">
    <source>
        <dbReference type="ARBA" id="ARBA00023125"/>
    </source>
</evidence>
<comment type="caution">
    <text evidence="4">The sequence shown here is derived from an EMBL/GenBank/DDBJ whole genome shotgun (WGS) entry which is preliminary data.</text>
</comment>
<dbReference type="Pfam" id="PF17940">
    <property type="entry name" value="TetR_C_31"/>
    <property type="match status" value="1"/>
</dbReference>
<evidence type="ECO:0000313" key="4">
    <source>
        <dbReference type="EMBL" id="MBL1097193.1"/>
    </source>
</evidence>
<organism evidence="4 5">
    <name type="scientific">Streptomyces coffeae</name>
    <dbReference type="NCBI Taxonomy" id="621382"/>
    <lineage>
        <taxon>Bacteria</taxon>
        <taxon>Bacillati</taxon>
        <taxon>Actinomycetota</taxon>
        <taxon>Actinomycetes</taxon>
        <taxon>Kitasatosporales</taxon>
        <taxon>Streptomycetaceae</taxon>
        <taxon>Streptomyces</taxon>
    </lineage>
</organism>
<dbReference type="PANTHER" id="PTHR30055:SF231">
    <property type="entry name" value="TRANSCRIPTIONAL REGULATORY PROTEIN (PROBABLY DEOR-FAMILY)-RELATED"/>
    <property type="match status" value="1"/>
</dbReference>
<protein>
    <submittedName>
        <fullName evidence="4">TetR family transcriptional regulator</fullName>
    </submittedName>
</protein>
<dbReference type="Pfam" id="PF00440">
    <property type="entry name" value="TetR_N"/>
    <property type="match status" value="1"/>
</dbReference>
<proteinExistence type="predicted"/>
<dbReference type="RefSeq" id="WP_201874301.1">
    <property type="nucleotide sequence ID" value="NZ_JAERRF010000005.1"/>
</dbReference>
<dbReference type="InterPro" id="IPR041583">
    <property type="entry name" value="TetR_C_31"/>
</dbReference>
<dbReference type="EMBL" id="JAERRF010000005">
    <property type="protein sequence ID" value="MBL1097193.1"/>
    <property type="molecule type" value="Genomic_DNA"/>
</dbReference>
<dbReference type="InterPro" id="IPR001647">
    <property type="entry name" value="HTH_TetR"/>
</dbReference>
<sequence length="179" mass="19716">MPRRYDPGRRQRIIDAAITVVGERGIGGLSHRTVAAEADVPLGSTTYHFATLDDLLVAALRQINADWLAELERWERTADPARPLADELLRLIETLLAGDRTRLELEYELYFAALRRESVRPIAAACPDEVAALLARRTGDLGTARAVAALLDGVILQVLLTGRPLERTEVRAALERLTG</sequence>
<name>A0ABS1NAW8_9ACTN</name>
<dbReference type="PANTHER" id="PTHR30055">
    <property type="entry name" value="HTH-TYPE TRANSCRIPTIONAL REGULATOR RUTR"/>
    <property type="match status" value="1"/>
</dbReference>
<keyword evidence="5" id="KW-1185">Reference proteome</keyword>
<dbReference type="InterPro" id="IPR050109">
    <property type="entry name" value="HTH-type_TetR-like_transc_reg"/>
</dbReference>
<reference evidence="4 5" key="1">
    <citation type="submission" date="2021-01" db="EMBL/GenBank/DDBJ databases">
        <title>WGS of actinomycetes isolated from Thailand.</title>
        <authorList>
            <person name="Thawai C."/>
        </authorList>
    </citation>
    <scope>NUCLEOTIDE SEQUENCE [LARGE SCALE GENOMIC DNA]</scope>
    <source>
        <strain evidence="4 5">CA1R205</strain>
    </source>
</reference>
<feature type="DNA-binding region" description="H-T-H motif" evidence="2">
    <location>
        <begin position="30"/>
        <end position="49"/>
    </location>
</feature>
<dbReference type="SUPFAM" id="SSF46689">
    <property type="entry name" value="Homeodomain-like"/>
    <property type="match status" value="1"/>
</dbReference>
<accession>A0ABS1NAW8</accession>
<dbReference type="InterPro" id="IPR009057">
    <property type="entry name" value="Homeodomain-like_sf"/>
</dbReference>
<dbReference type="PROSITE" id="PS50977">
    <property type="entry name" value="HTH_TETR_2"/>
    <property type="match status" value="1"/>
</dbReference>